<protein>
    <submittedName>
        <fullName evidence="2">TIGR03086 family protein</fullName>
    </submittedName>
</protein>
<accession>A0A1I1K4S2</accession>
<gene>
    <name evidence="2" type="ORF">SAMN02982929_01018</name>
    <name evidence="3" type="ORF">SAMN05216506_1011051</name>
</gene>
<evidence type="ECO:0000313" key="2">
    <source>
        <dbReference type="EMBL" id="SEF91912.1"/>
    </source>
</evidence>
<reference evidence="2" key="1">
    <citation type="submission" date="2016-10" db="EMBL/GenBank/DDBJ databases">
        <authorList>
            <person name="de Groot N.N."/>
        </authorList>
    </citation>
    <scope>NUCLEOTIDE SEQUENCE [LARGE SCALE GENOMIC DNA]</scope>
    <source>
        <strain evidence="2">ATCC 20501</strain>
    </source>
</reference>
<dbReference type="NCBIfam" id="TIGR03083">
    <property type="entry name" value="maleylpyruvate isomerase family mycothiol-dependent enzyme"/>
    <property type="match status" value="1"/>
</dbReference>
<dbReference type="EMBL" id="FNVB01000002">
    <property type="protein sequence ID" value="SEF91912.1"/>
    <property type="molecule type" value="Genomic_DNA"/>
</dbReference>
<dbReference type="Proteomes" id="UP000199690">
    <property type="component" value="Unassembled WGS sequence"/>
</dbReference>
<dbReference type="Gene3D" id="1.20.120.450">
    <property type="entry name" value="dinb family like domain"/>
    <property type="match status" value="1"/>
</dbReference>
<dbReference type="Proteomes" id="UP000236729">
    <property type="component" value="Unassembled WGS sequence"/>
</dbReference>
<dbReference type="InterPro" id="IPR024344">
    <property type="entry name" value="MDMPI_metal-binding"/>
</dbReference>
<dbReference type="InterPro" id="IPR034660">
    <property type="entry name" value="DinB/YfiT-like"/>
</dbReference>
<evidence type="ECO:0000259" key="1">
    <source>
        <dbReference type="Pfam" id="PF11716"/>
    </source>
</evidence>
<keyword evidence="4" id="KW-1185">Reference proteome</keyword>
<sequence length="204" mass="22666">MIIVMSDADDVLFGHLRRTNEDFAHLVRSVGPEQWTARTPCPDWDVRALVSHLVQANVIYRMLLRGGSSDQFLTIREHNTLGEDPAESFRAAASECLATFAETGALDREVDYPFGPADGRKLLGLLIADTAVHTWDLARAIGAPEDLDPGLVDWVEDNFEHLYAEVAEGPLDPNSTHRHFAAPSLPATAESDQHRMLRRMGREP</sequence>
<evidence type="ECO:0000313" key="3">
    <source>
        <dbReference type="EMBL" id="SFC55716.1"/>
    </source>
</evidence>
<name>A0A1H5VX98_9PSEU</name>
<dbReference type="SMR" id="A0A1H5VX98"/>
<reference evidence="4 5" key="2">
    <citation type="submission" date="2016-10" db="EMBL/GenBank/DDBJ databases">
        <authorList>
            <person name="Varghese N."/>
            <person name="Submissions S."/>
        </authorList>
    </citation>
    <scope>NUCLEOTIDE SEQUENCE [LARGE SCALE GENOMIC DNA]</scope>
    <source>
        <strain evidence="5">ATCC 20501</strain>
        <strain evidence="3 4">CGMCC 4.3529</strain>
    </source>
</reference>
<dbReference type="AlphaFoldDB" id="A0A1H5VX98"/>
<dbReference type="SUPFAM" id="SSF109854">
    <property type="entry name" value="DinB/YfiT-like putative metalloenzymes"/>
    <property type="match status" value="1"/>
</dbReference>
<dbReference type="InterPro" id="IPR017517">
    <property type="entry name" value="Maleyloyr_isom"/>
</dbReference>
<organism evidence="2 5">
    <name type="scientific">Saccharopolyspora kobensis</name>
    <dbReference type="NCBI Taxonomy" id="146035"/>
    <lineage>
        <taxon>Bacteria</taxon>
        <taxon>Bacillati</taxon>
        <taxon>Actinomycetota</taxon>
        <taxon>Actinomycetes</taxon>
        <taxon>Pseudonocardiales</taxon>
        <taxon>Pseudonocardiaceae</taxon>
        <taxon>Saccharopolyspora</taxon>
    </lineage>
</organism>
<accession>A0A1H5VX98</accession>
<dbReference type="GO" id="GO:0046872">
    <property type="term" value="F:metal ion binding"/>
    <property type="evidence" value="ECO:0007669"/>
    <property type="project" value="InterPro"/>
</dbReference>
<feature type="domain" description="Mycothiol-dependent maleylpyruvate isomerase metal-binding" evidence="1">
    <location>
        <begin position="17"/>
        <end position="138"/>
    </location>
</feature>
<dbReference type="InterPro" id="IPR017520">
    <property type="entry name" value="CHP03086"/>
</dbReference>
<proteinExistence type="predicted"/>
<evidence type="ECO:0000313" key="5">
    <source>
        <dbReference type="Proteomes" id="UP000236729"/>
    </source>
</evidence>
<dbReference type="EMBL" id="FOME01000001">
    <property type="protein sequence ID" value="SFC55716.1"/>
    <property type="molecule type" value="Genomic_DNA"/>
</dbReference>
<dbReference type="NCBIfam" id="TIGR03086">
    <property type="entry name" value="TIGR03086 family metal-binding protein"/>
    <property type="match status" value="1"/>
</dbReference>
<dbReference type="Pfam" id="PF11716">
    <property type="entry name" value="MDMPI_N"/>
    <property type="match status" value="1"/>
</dbReference>
<evidence type="ECO:0000313" key="4">
    <source>
        <dbReference type="Proteomes" id="UP000199690"/>
    </source>
</evidence>